<dbReference type="Gene3D" id="2.130.10.10">
    <property type="entry name" value="YVTN repeat-like/Quinoprotein amine dehydrogenase"/>
    <property type="match status" value="2"/>
</dbReference>
<reference evidence="5 6" key="1">
    <citation type="submission" date="2022-09" db="EMBL/GenBank/DDBJ databases">
        <authorList>
            <person name="Palmer J.M."/>
        </authorList>
    </citation>
    <scope>NUCLEOTIDE SEQUENCE [LARGE SCALE GENOMIC DNA]</scope>
    <source>
        <strain evidence="5 6">DSM 7382</strain>
    </source>
</reference>
<dbReference type="InterPro" id="IPR050349">
    <property type="entry name" value="WD_LIS1/nudF_dynein_reg"/>
</dbReference>
<evidence type="ECO:0000313" key="5">
    <source>
        <dbReference type="EMBL" id="KAK7683532.1"/>
    </source>
</evidence>
<dbReference type="InterPro" id="IPR019775">
    <property type="entry name" value="WD40_repeat_CS"/>
</dbReference>
<dbReference type="EMBL" id="JASBNA010000030">
    <property type="protein sequence ID" value="KAK7683532.1"/>
    <property type="molecule type" value="Genomic_DNA"/>
</dbReference>
<evidence type="ECO:0000256" key="1">
    <source>
        <dbReference type="ARBA" id="ARBA00022574"/>
    </source>
</evidence>
<dbReference type="PROSITE" id="PS00678">
    <property type="entry name" value="WD_REPEATS_1"/>
    <property type="match status" value="1"/>
</dbReference>
<evidence type="ECO:0000256" key="2">
    <source>
        <dbReference type="ARBA" id="ARBA00022737"/>
    </source>
</evidence>
<organism evidence="5 6">
    <name type="scientific">Cerrena zonata</name>
    <dbReference type="NCBI Taxonomy" id="2478898"/>
    <lineage>
        <taxon>Eukaryota</taxon>
        <taxon>Fungi</taxon>
        <taxon>Dikarya</taxon>
        <taxon>Basidiomycota</taxon>
        <taxon>Agaricomycotina</taxon>
        <taxon>Agaricomycetes</taxon>
        <taxon>Polyporales</taxon>
        <taxon>Cerrenaceae</taxon>
        <taxon>Cerrena</taxon>
    </lineage>
</organism>
<evidence type="ECO:0000256" key="4">
    <source>
        <dbReference type="SAM" id="MobiDB-lite"/>
    </source>
</evidence>
<feature type="compositionally biased region" description="Polar residues" evidence="4">
    <location>
        <begin position="1"/>
        <end position="17"/>
    </location>
</feature>
<sequence>MFNSSYEDWGYSSQPIQTDEYEDIPPVDGIYSYYNELSNPPSQTPRRDYDYPSQKSEVEESIPSHDGCGAAPQFMPLIMNDLSIPERAEILHVALSPDDRLLAASFENGSIKVWDLKSQGCLLLFDFRTEELKYGCLAWSRDCTTLLSGCIARGCLWDLSVRPRTIPCTTPPVTLLESHMAQIKAVAISPDGTTAVTGSDWSIKASHLQGEEYGNTYWSKDFKELFKELSKESSKEPSERMVIQYSPTGDMLAAALYTTIFVWTVETGSESVRCLEGPLLQNVWHFVFSADGLNILAGYNNTEFRVWNIGRCEFTTSIGAQHSGPLCPMWTMATPPTGSEVVIGYDDVLRVYPDYYDMYSGHSLGNGVSVKANTAVYSPNGQLLAAGCHDGCVCLWRRAPNSLCPWEFVSKHAQAGNSVKEIFFSQDNARLVVLTYGEGKLRVLDIVDADH</sequence>
<dbReference type="PANTHER" id="PTHR44129">
    <property type="entry name" value="WD REPEAT-CONTAINING PROTEIN POP1"/>
    <property type="match status" value="1"/>
</dbReference>
<dbReference type="InterPro" id="IPR015943">
    <property type="entry name" value="WD40/YVTN_repeat-like_dom_sf"/>
</dbReference>
<dbReference type="InterPro" id="IPR036322">
    <property type="entry name" value="WD40_repeat_dom_sf"/>
</dbReference>
<name>A0AAW0G1V2_9APHY</name>
<dbReference type="SMART" id="SM00320">
    <property type="entry name" value="WD40"/>
    <property type="match status" value="5"/>
</dbReference>
<keyword evidence="1 3" id="KW-0853">WD repeat</keyword>
<keyword evidence="2" id="KW-0677">Repeat</keyword>
<proteinExistence type="predicted"/>
<evidence type="ECO:0000256" key="3">
    <source>
        <dbReference type="PROSITE-ProRule" id="PRU00221"/>
    </source>
</evidence>
<feature type="region of interest" description="Disordered" evidence="4">
    <location>
        <begin position="1"/>
        <end position="62"/>
    </location>
</feature>
<comment type="caution">
    <text evidence="5">The sequence shown here is derived from an EMBL/GenBank/DDBJ whole genome shotgun (WGS) entry which is preliminary data.</text>
</comment>
<protein>
    <submittedName>
        <fullName evidence="5">Uncharacterized protein</fullName>
    </submittedName>
</protein>
<accession>A0AAW0G1V2</accession>
<keyword evidence="6" id="KW-1185">Reference proteome</keyword>
<feature type="repeat" description="WD" evidence="3">
    <location>
        <begin position="90"/>
        <end position="124"/>
    </location>
</feature>
<dbReference type="AlphaFoldDB" id="A0AAW0G1V2"/>
<dbReference type="Pfam" id="PF00400">
    <property type="entry name" value="WD40"/>
    <property type="match status" value="3"/>
</dbReference>
<gene>
    <name evidence="5" type="ORF">QCA50_013366</name>
</gene>
<dbReference type="PROSITE" id="PS50082">
    <property type="entry name" value="WD_REPEATS_2"/>
    <property type="match status" value="1"/>
</dbReference>
<evidence type="ECO:0000313" key="6">
    <source>
        <dbReference type="Proteomes" id="UP001385951"/>
    </source>
</evidence>
<dbReference type="SUPFAM" id="SSF50978">
    <property type="entry name" value="WD40 repeat-like"/>
    <property type="match status" value="1"/>
</dbReference>
<dbReference type="InterPro" id="IPR001680">
    <property type="entry name" value="WD40_rpt"/>
</dbReference>
<dbReference type="Proteomes" id="UP001385951">
    <property type="component" value="Unassembled WGS sequence"/>
</dbReference>